<evidence type="ECO:0000313" key="2">
    <source>
        <dbReference type="EMBL" id="MCS3864679.1"/>
    </source>
</evidence>
<comment type="caution">
    <text evidence="2">The sequence shown here is derived from an EMBL/GenBank/DDBJ whole genome shotgun (WGS) entry which is preliminary data.</text>
</comment>
<dbReference type="AlphaFoldDB" id="A0A9X2TZG9"/>
<dbReference type="EMBL" id="JANTYZ010000002">
    <property type="protein sequence ID" value="MCS3864679.1"/>
    <property type="molecule type" value="Genomic_DNA"/>
</dbReference>
<gene>
    <name evidence="2" type="ORF">GGP82_001225</name>
</gene>
<dbReference type="RefSeq" id="WP_013061199.1">
    <property type="nucleotide sequence ID" value="NZ_CALTSG010000031.1"/>
</dbReference>
<protein>
    <submittedName>
        <fullName evidence="2">Nuclease of putative toxin-antitoxin system</fullName>
    </submittedName>
</protein>
<proteinExistence type="predicted"/>
<dbReference type="Pfam" id="PF18480">
    <property type="entry name" value="DUF5615"/>
    <property type="match status" value="1"/>
</dbReference>
<evidence type="ECO:0000313" key="3">
    <source>
        <dbReference type="Proteomes" id="UP001155034"/>
    </source>
</evidence>
<accession>A0A9X2TZG9</accession>
<sequence>MDPERLFARLYLDEDVHVRVARIVRGHGFSACTTRGQDMLGATDEEQLAFAADHNFVVVTHNREDFENLARRYFQEGRTHAGIICAIRRPPRECARRLLTLLNERTAAEFENQLLYM</sequence>
<organism evidence="2 3">
    <name type="scientific">Salinibacter ruber</name>
    <dbReference type="NCBI Taxonomy" id="146919"/>
    <lineage>
        <taxon>Bacteria</taxon>
        <taxon>Pseudomonadati</taxon>
        <taxon>Rhodothermota</taxon>
        <taxon>Rhodothermia</taxon>
        <taxon>Rhodothermales</taxon>
        <taxon>Salinibacteraceae</taxon>
        <taxon>Salinibacter</taxon>
    </lineage>
</organism>
<evidence type="ECO:0000259" key="1">
    <source>
        <dbReference type="Pfam" id="PF18480"/>
    </source>
</evidence>
<feature type="domain" description="DUF5615" evidence="1">
    <location>
        <begin position="9"/>
        <end position="115"/>
    </location>
</feature>
<dbReference type="InterPro" id="IPR041049">
    <property type="entry name" value="DUF5615"/>
</dbReference>
<reference evidence="2" key="1">
    <citation type="submission" date="2022-08" db="EMBL/GenBank/DDBJ databases">
        <title>Genomic Encyclopedia of Type Strains, Phase V (KMG-V): Genome sequencing to study the core and pangenomes of soil and plant-associated prokaryotes.</title>
        <authorList>
            <person name="Whitman W."/>
        </authorList>
    </citation>
    <scope>NUCLEOTIDE SEQUENCE</scope>
    <source>
        <strain evidence="2">SP2016B</strain>
    </source>
</reference>
<dbReference type="Proteomes" id="UP001155034">
    <property type="component" value="Unassembled WGS sequence"/>
</dbReference>
<name>A0A9X2TZG9_9BACT</name>